<reference evidence="9" key="1">
    <citation type="submission" date="2020-01" db="EMBL/GenBank/DDBJ databases">
        <title>Draft genome sequence of the Termite Coptotermes fromosanus.</title>
        <authorList>
            <person name="Itakura S."/>
            <person name="Yosikawa Y."/>
            <person name="Umezawa K."/>
        </authorList>
    </citation>
    <scope>NUCLEOTIDE SEQUENCE [LARGE SCALE GENOMIC DNA]</scope>
</reference>
<accession>A0A6L2PJK3</accession>
<keyword evidence="5" id="KW-0560">Oxidoreductase</keyword>
<evidence type="ECO:0000256" key="6">
    <source>
        <dbReference type="ARBA" id="ARBA00023004"/>
    </source>
</evidence>
<dbReference type="GO" id="GO:0004497">
    <property type="term" value="F:monooxygenase activity"/>
    <property type="evidence" value="ECO:0007669"/>
    <property type="project" value="UniProtKB-KW"/>
</dbReference>
<keyword evidence="6" id="KW-0408">Iron</keyword>
<dbReference type="PANTHER" id="PTHR24291:SF161">
    <property type="entry name" value="CYTOCHROME P450 315A1, MITOCHONDRIAL"/>
    <property type="match status" value="1"/>
</dbReference>
<dbReference type="GO" id="GO:0016705">
    <property type="term" value="F:oxidoreductase activity, acting on paired donors, with incorporation or reduction of molecular oxygen"/>
    <property type="evidence" value="ECO:0007669"/>
    <property type="project" value="InterPro"/>
</dbReference>
<keyword evidence="3" id="KW-0349">Heme</keyword>
<comment type="cofactor">
    <cofactor evidence="1">
        <name>heme</name>
        <dbReference type="ChEBI" id="CHEBI:30413"/>
    </cofactor>
</comment>
<evidence type="ECO:0000256" key="2">
    <source>
        <dbReference type="ARBA" id="ARBA00010617"/>
    </source>
</evidence>
<dbReference type="OrthoDB" id="1470350at2759"/>
<proteinExistence type="inferred from homology"/>
<dbReference type="PANTHER" id="PTHR24291">
    <property type="entry name" value="CYTOCHROME P450 FAMILY 4"/>
    <property type="match status" value="1"/>
</dbReference>
<evidence type="ECO:0000256" key="7">
    <source>
        <dbReference type="ARBA" id="ARBA00023033"/>
    </source>
</evidence>
<dbReference type="InParanoid" id="A0A6L2PJK3"/>
<dbReference type="InterPro" id="IPR050196">
    <property type="entry name" value="Cytochrome_P450_Monoox"/>
</dbReference>
<protein>
    <recommendedName>
        <fullName evidence="10">Cytochrome P450</fullName>
    </recommendedName>
</protein>
<dbReference type="InterPro" id="IPR036396">
    <property type="entry name" value="Cyt_P450_sf"/>
</dbReference>
<evidence type="ECO:0000313" key="8">
    <source>
        <dbReference type="EMBL" id="GFG32719.1"/>
    </source>
</evidence>
<evidence type="ECO:0000256" key="1">
    <source>
        <dbReference type="ARBA" id="ARBA00001971"/>
    </source>
</evidence>
<evidence type="ECO:0008006" key="10">
    <source>
        <dbReference type="Google" id="ProtNLM"/>
    </source>
</evidence>
<keyword evidence="4" id="KW-0479">Metal-binding</keyword>
<gene>
    <name evidence="8" type="ORF">Cfor_04168</name>
</gene>
<dbReference type="GO" id="GO:0005506">
    <property type="term" value="F:iron ion binding"/>
    <property type="evidence" value="ECO:0007669"/>
    <property type="project" value="InterPro"/>
</dbReference>
<keyword evidence="9" id="KW-1185">Reference proteome</keyword>
<dbReference type="EMBL" id="BLKM01000383">
    <property type="protein sequence ID" value="GFG32719.1"/>
    <property type="molecule type" value="Genomic_DNA"/>
</dbReference>
<sequence length="185" mass="20776">EFTQFARTYVPVARLWFGPVLVVVLTDPNHIEKVVKHDKVGSRGYLATKILVPFFRNGLLVIDGDKWRAHRKIVSSALNTNVLETFVENFAKNSDILANELKALADGTTAHDIDPYFTRCSLDIIFQTSSHIEINAQNGHGDNTLKNFTTITDIIAAFAVQLPPNANDDVTEKMEGFLTQFYEHL</sequence>
<feature type="non-terminal residue" evidence="8">
    <location>
        <position position="1"/>
    </location>
</feature>
<organism evidence="8 9">
    <name type="scientific">Coptotermes formosanus</name>
    <name type="common">Formosan subterranean termite</name>
    <dbReference type="NCBI Taxonomy" id="36987"/>
    <lineage>
        <taxon>Eukaryota</taxon>
        <taxon>Metazoa</taxon>
        <taxon>Ecdysozoa</taxon>
        <taxon>Arthropoda</taxon>
        <taxon>Hexapoda</taxon>
        <taxon>Insecta</taxon>
        <taxon>Pterygota</taxon>
        <taxon>Neoptera</taxon>
        <taxon>Polyneoptera</taxon>
        <taxon>Dictyoptera</taxon>
        <taxon>Blattodea</taxon>
        <taxon>Blattoidea</taxon>
        <taxon>Termitoidae</taxon>
        <taxon>Rhinotermitidae</taxon>
        <taxon>Coptotermes</taxon>
    </lineage>
</organism>
<dbReference type="GO" id="GO:0020037">
    <property type="term" value="F:heme binding"/>
    <property type="evidence" value="ECO:0007669"/>
    <property type="project" value="InterPro"/>
</dbReference>
<dbReference type="Gene3D" id="1.10.630.10">
    <property type="entry name" value="Cytochrome P450"/>
    <property type="match status" value="1"/>
</dbReference>
<comment type="caution">
    <text evidence="8">The sequence shown here is derived from an EMBL/GenBank/DDBJ whole genome shotgun (WGS) entry which is preliminary data.</text>
</comment>
<dbReference type="SUPFAM" id="SSF48264">
    <property type="entry name" value="Cytochrome P450"/>
    <property type="match status" value="1"/>
</dbReference>
<dbReference type="InterPro" id="IPR001128">
    <property type="entry name" value="Cyt_P450"/>
</dbReference>
<dbReference type="Proteomes" id="UP000502823">
    <property type="component" value="Unassembled WGS sequence"/>
</dbReference>
<dbReference type="Pfam" id="PF00067">
    <property type="entry name" value="p450"/>
    <property type="match status" value="1"/>
</dbReference>
<dbReference type="AlphaFoldDB" id="A0A6L2PJK3"/>
<evidence type="ECO:0000313" key="9">
    <source>
        <dbReference type="Proteomes" id="UP000502823"/>
    </source>
</evidence>
<keyword evidence="7" id="KW-0503">Monooxygenase</keyword>
<evidence type="ECO:0000256" key="5">
    <source>
        <dbReference type="ARBA" id="ARBA00023002"/>
    </source>
</evidence>
<comment type="similarity">
    <text evidence="2">Belongs to the cytochrome P450 family.</text>
</comment>
<name>A0A6L2PJK3_COPFO</name>
<evidence type="ECO:0000256" key="4">
    <source>
        <dbReference type="ARBA" id="ARBA00022723"/>
    </source>
</evidence>
<evidence type="ECO:0000256" key="3">
    <source>
        <dbReference type="ARBA" id="ARBA00022617"/>
    </source>
</evidence>